<evidence type="ECO:0000313" key="3">
    <source>
        <dbReference type="Proteomes" id="UP000018851"/>
    </source>
</evidence>
<evidence type="ECO:0000256" key="1">
    <source>
        <dbReference type="SAM" id="MobiDB-lite"/>
    </source>
</evidence>
<feature type="region of interest" description="Disordered" evidence="1">
    <location>
        <begin position="34"/>
        <end position="59"/>
    </location>
</feature>
<gene>
    <name evidence="2" type="ORF">NX02_03985</name>
</gene>
<dbReference type="HOGENOM" id="CLU_2958430_0_0_5"/>
<feature type="compositionally biased region" description="Basic and acidic residues" evidence="1">
    <location>
        <begin position="43"/>
        <end position="59"/>
    </location>
</feature>
<accession>W0AA67</accession>
<dbReference type="EMBL" id="CP006644">
    <property type="protein sequence ID" value="AHE52550.1"/>
    <property type="molecule type" value="Genomic_DNA"/>
</dbReference>
<dbReference type="STRING" id="1123269.NX02_03985"/>
<evidence type="ECO:0000313" key="2">
    <source>
        <dbReference type="EMBL" id="AHE52550.1"/>
    </source>
</evidence>
<reference evidence="2 3" key="1">
    <citation type="submission" date="2013-07" db="EMBL/GenBank/DDBJ databases">
        <title>Completed genome of Sphingomonas sanxanigenens NX02.</title>
        <authorList>
            <person name="Ma T."/>
            <person name="Huang H."/>
            <person name="Wu M."/>
            <person name="Li X."/>
            <person name="Li G."/>
        </authorList>
    </citation>
    <scope>NUCLEOTIDE SEQUENCE [LARGE SCALE GENOMIC DNA]</scope>
    <source>
        <strain evidence="2 3">NX02</strain>
    </source>
</reference>
<dbReference type="AlphaFoldDB" id="W0AA67"/>
<sequence>MIAFPRSRHRPSVGRWRERGKQLAVGLKRVLRRADPPASMNAGRDKTRGWMLTNDHDAK</sequence>
<organism evidence="2 3">
    <name type="scientific">Sphingomonas sanxanigenens DSM 19645 = NX02</name>
    <dbReference type="NCBI Taxonomy" id="1123269"/>
    <lineage>
        <taxon>Bacteria</taxon>
        <taxon>Pseudomonadati</taxon>
        <taxon>Pseudomonadota</taxon>
        <taxon>Alphaproteobacteria</taxon>
        <taxon>Sphingomonadales</taxon>
        <taxon>Sphingomonadaceae</taxon>
        <taxon>Sphingomonas</taxon>
    </lineage>
</organism>
<keyword evidence="3" id="KW-1185">Reference proteome</keyword>
<protein>
    <submittedName>
        <fullName evidence="2">Uncharacterized protein</fullName>
    </submittedName>
</protein>
<name>W0AA67_9SPHN</name>
<dbReference type="Proteomes" id="UP000018851">
    <property type="component" value="Chromosome"/>
</dbReference>
<dbReference type="KEGG" id="ssan:NX02_03985"/>
<proteinExistence type="predicted"/>